<feature type="compositionally biased region" description="Polar residues" evidence="1">
    <location>
        <begin position="181"/>
        <end position="194"/>
    </location>
</feature>
<organism evidence="2 3">
    <name type="scientific">Eumeta variegata</name>
    <name type="common">Bagworm moth</name>
    <name type="synonym">Eumeta japonica</name>
    <dbReference type="NCBI Taxonomy" id="151549"/>
    <lineage>
        <taxon>Eukaryota</taxon>
        <taxon>Metazoa</taxon>
        <taxon>Ecdysozoa</taxon>
        <taxon>Arthropoda</taxon>
        <taxon>Hexapoda</taxon>
        <taxon>Insecta</taxon>
        <taxon>Pterygota</taxon>
        <taxon>Neoptera</taxon>
        <taxon>Endopterygota</taxon>
        <taxon>Lepidoptera</taxon>
        <taxon>Glossata</taxon>
        <taxon>Ditrysia</taxon>
        <taxon>Tineoidea</taxon>
        <taxon>Psychidae</taxon>
        <taxon>Oiketicinae</taxon>
        <taxon>Eumeta</taxon>
    </lineage>
</organism>
<reference evidence="2 3" key="1">
    <citation type="journal article" date="2019" name="Commun. Biol.">
        <title>The bagworm genome reveals a unique fibroin gene that provides high tensile strength.</title>
        <authorList>
            <person name="Kono N."/>
            <person name="Nakamura H."/>
            <person name="Ohtoshi R."/>
            <person name="Tomita M."/>
            <person name="Numata K."/>
            <person name="Arakawa K."/>
        </authorList>
    </citation>
    <scope>NUCLEOTIDE SEQUENCE [LARGE SCALE GENOMIC DNA]</scope>
</reference>
<dbReference type="PANTHER" id="PTHR44099">
    <property type="entry name" value="RABCONNECTIN-3B, ISOFORM A"/>
    <property type="match status" value="1"/>
</dbReference>
<dbReference type="GO" id="GO:0005737">
    <property type="term" value="C:cytoplasm"/>
    <property type="evidence" value="ECO:0007669"/>
    <property type="project" value="TreeGrafter"/>
</dbReference>
<dbReference type="AlphaFoldDB" id="A0A4C1SDB8"/>
<evidence type="ECO:0000313" key="3">
    <source>
        <dbReference type="Proteomes" id="UP000299102"/>
    </source>
</evidence>
<comment type="caution">
    <text evidence="2">The sequence shown here is derived from an EMBL/GenBank/DDBJ whole genome shotgun (WGS) entry which is preliminary data.</text>
</comment>
<dbReference type="STRING" id="151549.A0A4C1SDB8"/>
<protein>
    <submittedName>
        <fullName evidence="2">WD repeat-containing protein 7</fullName>
    </submittedName>
</protein>
<sequence length="271" mass="30447">MNSASFLPDSERSKKLLKLAQRSDSTLTNEEEREDLLAHHISQIKQGWSLLSTHHCFLLPDKIETLEPKKFKRPQVEMMAKRWQHHCIEIREAAQQILLGELRRMGKRGRKQLVESWAQYLPIYTHTEPIAQQHVQNANGANGHNTTSGTSVGPITDVDNVAKITKKKKKKSYASPEFGQDINQDSPSRTSTAGTLDRRKSSVVEGFGIANNLARLTSMALAHHLYAPPSPKLPQYTPLRRAAIDLLGRGFIVWEPYLDVSKVLLGLLAGM</sequence>
<gene>
    <name evidence="2" type="primary">WDR7</name>
    <name evidence="2" type="ORF">EVAR_72946_1</name>
</gene>
<dbReference type="InterPro" id="IPR049916">
    <property type="entry name" value="WDR72-like"/>
</dbReference>
<dbReference type="EMBL" id="BGZK01006683">
    <property type="protein sequence ID" value="GBP00159.1"/>
    <property type="molecule type" value="Genomic_DNA"/>
</dbReference>
<evidence type="ECO:0000256" key="1">
    <source>
        <dbReference type="SAM" id="MobiDB-lite"/>
    </source>
</evidence>
<accession>A0A4C1SDB8</accession>
<dbReference type="Proteomes" id="UP000299102">
    <property type="component" value="Unassembled WGS sequence"/>
</dbReference>
<name>A0A4C1SDB8_EUMVA</name>
<keyword evidence="3" id="KW-1185">Reference proteome</keyword>
<feature type="region of interest" description="Disordered" evidence="1">
    <location>
        <begin position="169"/>
        <end position="197"/>
    </location>
</feature>
<dbReference type="OrthoDB" id="338622at2759"/>
<dbReference type="PANTHER" id="PTHR44099:SF4">
    <property type="entry name" value="RABCONNECTIN-3B, ISOFORM A"/>
    <property type="match status" value="1"/>
</dbReference>
<evidence type="ECO:0000313" key="2">
    <source>
        <dbReference type="EMBL" id="GBP00159.1"/>
    </source>
</evidence>
<proteinExistence type="predicted"/>